<dbReference type="SMART" id="SM00344">
    <property type="entry name" value="HTH_ASNC"/>
    <property type="match status" value="1"/>
</dbReference>
<organism evidence="5 6">
    <name type="scientific">Granulicella mallensis (strain ATCC BAA-1857 / DSM 23137 / MP5ACTX8)</name>
    <dbReference type="NCBI Taxonomy" id="682795"/>
    <lineage>
        <taxon>Bacteria</taxon>
        <taxon>Pseudomonadati</taxon>
        <taxon>Acidobacteriota</taxon>
        <taxon>Terriglobia</taxon>
        <taxon>Terriglobales</taxon>
        <taxon>Acidobacteriaceae</taxon>
        <taxon>Granulicella</taxon>
    </lineage>
</organism>
<dbReference type="InterPro" id="IPR011008">
    <property type="entry name" value="Dimeric_a/b-barrel"/>
</dbReference>
<evidence type="ECO:0000256" key="2">
    <source>
        <dbReference type="ARBA" id="ARBA00023125"/>
    </source>
</evidence>
<dbReference type="PROSITE" id="PS50956">
    <property type="entry name" value="HTH_ASNC_2"/>
    <property type="match status" value="1"/>
</dbReference>
<keyword evidence="3" id="KW-0804">Transcription</keyword>
<name>G8NYT1_GRAMM</name>
<dbReference type="InterPro" id="IPR000485">
    <property type="entry name" value="AsnC-type_HTH_dom"/>
</dbReference>
<keyword evidence="2" id="KW-0238">DNA-binding</keyword>
<dbReference type="InterPro" id="IPR011991">
    <property type="entry name" value="ArsR-like_HTH"/>
</dbReference>
<gene>
    <name evidence="5" type="ordered locus">AciX8_0136</name>
</gene>
<dbReference type="STRING" id="682795.AciX8_0136"/>
<dbReference type="OrthoDB" id="34294at2"/>
<dbReference type="SUPFAM" id="SSF54909">
    <property type="entry name" value="Dimeric alpha+beta barrel"/>
    <property type="match status" value="1"/>
</dbReference>
<dbReference type="RefSeq" id="WP_014263378.1">
    <property type="nucleotide sequence ID" value="NC_016631.1"/>
</dbReference>
<dbReference type="GO" id="GO:0043200">
    <property type="term" value="P:response to amino acid"/>
    <property type="evidence" value="ECO:0007669"/>
    <property type="project" value="TreeGrafter"/>
</dbReference>
<dbReference type="PANTHER" id="PTHR30154:SF51">
    <property type="entry name" value="ASNC-FAMILY TRANSCRIPTIONAL REGULATORY PROTEIN"/>
    <property type="match status" value="1"/>
</dbReference>
<dbReference type="InterPro" id="IPR019887">
    <property type="entry name" value="Tscrpt_reg_AsnC/Lrp_C"/>
</dbReference>
<dbReference type="InterPro" id="IPR036390">
    <property type="entry name" value="WH_DNA-bd_sf"/>
</dbReference>
<evidence type="ECO:0000256" key="1">
    <source>
        <dbReference type="ARBA" id="ARBA00023015"/>
    </source>
</evidence>
<dbReference type="PANTHER" id="PTHR30154">
    <property type="entry name" value="LEUCINE-RESPONSIVE REGULATORY PROTEIN"/>
    <property type="match status" value="1"/>
</dbReference>
<keyword evidence="1" id="KW-0805">Transcription regulation</keyword>
<dbReference type="SUPFAM" id="SSF46785">
    <property type="entry name" value="Winged helix' DNA-binding domain"/>
    <property type="match status" value="1"/>
</dbReference>
<dbReference type="KEGG" id="gma:AciX8_0136"/>
<dbReference type="Pfam" id="PF01037">
    <property type="entry name" value="AsnC_trans_reg"/>
    <property type="match status" value="1"/>
</dbReference>
<evidence type="ECO:0000313" key="5">
    <source>
        <dbReference type="EMBL" id="AEU34494.1"/>
    </source>
</evidence>
<dbReference type="EMBL" id="CP003130">
    <property type="protein sequence ID" value="AEU34494.1"/>
    <property type="molecule type" value="Genomic_DNA"/>
</dbReference>
<protein>
    <submittedName>
        <fullName evidence="5">Transcriptional regulator, AsnC family</fullName>
    </submittedName>
</protein>
<dbReference type="Pfam" id="PF13412">
    <property type="entry name" value="HTH_24"/>
    <property type="match status" value="1"/>
</dbReference>
<dbReference type="AlphaFoldDB" id="G8NYT1"/>
<accession>G8NYT1</accession>
<dbReference type="HOGENOM" id="CLU_091233_3_1_0"/>
<dbReference type="GO" id="GO:0006355">
    <property type="term" value="P:regulation of DNA-templated transcription"/>
    <property type="evidence" value="ECO:0007669"/>
    <property type="project" value="UniProtKB-ARBA"/>
</dbReference>
<dbReference type="eggNOG" id="COG1522">
    <property type="taxonomic scope" value="Bacteria"/>
</dbReference>
<dbReference type="InterPro" id="IPR036388">
    <property type="entry name" value="WH-like_DNA-bd_sf"/>
</dbReference>
<evidence type="ECO:0000256" key="3">
    <source>
        <dbReference type="ARBA" id="ARBA00023163"/>
    </source>
</evidence>
<proteinExistence type="predicted"/>
<feature type="domain" description="HTH asnC-type" evidence="4">
    <location>
        <begin position="10"/>
        <end position="71"/>
    </location>
</feature>
<evidence type="ECO:0000259" key="4">
    <source>
        <dbReference type="PROSITE" id="PS50956"/>
    </source>
</evidence>
<dbReference type="GO" id="GO:0043565">
    <property type="term" value="F:sequence-specific DNA binding"/>
    <property type="evidence" value="ECO:0007669"/>
    <property type="project" value="InterPro"/>
</dbReference>
<reference evidence="5 6" key="1">
    <citation type="submission" date="2011-11" db="EMBL/GenBank/DDBJ databases">
        <title>Complete sequence of Granulicella mallensis MP5ACTX8.</title>
        <authorList>
            <consortium name="US DOE Joint Genome Institute"/>
            <person name="Lucas S."/>
            <person name="Copeland A."/>
            <person name="Lapidus A."/>
            <person name="Cheng J.-F."/>
            <person name="Goodwin L."/>
            <person name="Pitluck S."/>
            <person name="Peters L."/>
            <person name="Lu M."/>
            <person name="Detter J.C."/>
            <person name="Han C."/>
            <person name="Tapia R."/>
            <person name="Land M."/>
            <person name="Hauser L."/>
            <person name="Kyrpides N."/>
            <person name="Ivanova N."/>
            <person name="Mikhailova N."/>
            <person name="Pagani I."/>
            <person name="Rawat S."/>
            <person name="Mannisto M."/>
            <person name="Haggblom M."/>
            <person name="Woyke T."/>
        </authorList>
    </citation>
    <scope>NUCLEOTIDE SEQUENCE [LARGE SCALE GENOMIC DNA]</scope>
    <source>
        <strain evidence="6">ATCC BAA-1857 / DSM 23137 / MP5ACTX8</strain>
    </source>
</reference>
<dbReference type="GO" id="GO:0005829">
    <property type="term" value="C:cytosol"/>
    <property type="evidence" value="ECO:0007669"/>
    <property type="project" value="TreeGrafter"/>
</dbReference>
<keyword evidence="6" id="KW-1185">Reference proteome</keyword>
<dbReference type="PRINTS" id="PR00033">
    <property type="entry name" value="HTHASNC"/>
</dbReference>
<dbReference type="CDD" id="cd00090">
    <property type="entry name" value="HTH_ARSR"/>
    <property type="match status" value="1"/>
</dbReference>
<evidence type="ECO:0000313" key="6">
    <source>
        <dbReference type="Proteomes" id="UP000007113"/>
    </source>
</evidence>
<dbReference type="Gene3D" id="3.30.70.920">
    <property type="match status" value="1"/>
</dbReference>
<dbReference type="Proteomes" id="UP000007113">
    <property type="component" value="Chromosome"/>
</dbReference>
<dbReference type="Gene3D" id="1.10.10.10">
    <property type="entry name" value="Winged helix-like DNA-binding domain superfamily/Winged helix DNA-binding domain"/>
    <property type="match status" value="1"/>
</dbReference>
<sequence>MPRTLKSFALDSVDREIIEVLLHDARISMKDLANKVKLSAPSVSERVERLQERGVIRRFTIEVDPASLGYDLQALVRIKPLPGKLQVVQKLIEDTPEFSECSKVTGNDCFIARLHVFTISQLDQILDRISRSAELNTSIVKAQTIRNRLPPF</sequence>
<dbReference type="InterPro" id="IPR019888">
    <property type="entry name" value="Tscrpt_reg_AsnC-like"/>
</dbReference>